<dbReference type="GO" id="GO:0046983">
    <property type="term" value="F:protein dimerization activity"/>
    <property type="evidence" value="ECO:0007669"/>
    <property type="project" value="InterPro"/>
</dbReference>
<feature type="compositionally biased region" description="Pro residues" evidence="2">
    <location>
        <begin position="1"/>
        <end position="12"/>
    </location>
</feature>
<organism evidence="3 4">
    <name type="scientific">Penicillium camemberti (strain FM 013)</name>
    <dbReference type="NCBI Taxonomy" id="1429867"/>
    <lineage>
        <taxon>Eukaryota</taxon>
        <taxon>Fungi</taxon>
        <taxon>Dikarya</taxon>
        <taxon>Ascomycota</taxon>
        <taxon>Pezizomycotina</taxon>
        <taxon>Eurotiomycetes</taxon>
        <taxon>Eurotiomycetidae</taxon>
        <taxon>Eurotiales</taxon>
        <taxon>Aspergillaceae</taxon>
        <taxon>Penicillium</taxon>
    </lineage>
</organism>
<dbReference type="Gene3D" id="4.10.280.10">
    <property type="entry name" value="Helix-loop-helix DNA-binding domain"/>
    <property type="match status" value="1"/>
</dbReference>
<evidence type="ECO:0000256" key="1">
    <source>
        <dbReference type="SAM" id="Coils"/>
    </source>
</evidence>
<accession>A0A0G4PYE9</accession>
<dbReference type="SUPFAM" id="SSF47459">
    <property type="entry name" value="HLH, helix-loop-helix DNA-binding domain"/>
    <property type="match status" value="1"/>
</dbReference>
<keyword evidence="4" id="KW-1185">Reference proteome</keyword>
<name>A0A0G4PYE9_PENC3</name>
<dbReference type="Proteomes" id="UP000053732">
    <property type="component" value="Unassembled WGS sequence"/>
</dbReference>
<feature type="coiled-coil region" evidence="1">
    <location>
        <begin position="222"/>
        <end position="279"/>
    </location>
</feature>
<evidence type="ECO:0000256" key="2">
    <source>
        <dbReference type="SAM" id="MobiDB-lite"/>
    </source>
</evidence>
<sequence length="294" mass="31480">MMPPPTLPPPRISPVIAPHVKDSSPSTAATPALLIRIQRNQHSQDPVGQFRGQAQLAGPECPDGVMEDIPLIEAAAPLQLRPKPNRIDTAVRNPSVSTNGTPFLDPSSATYDKPPSASLAPSPRTDAIPPSSGPVPRKSESRTASNRKRASMSSTQASPQLRPKISPSIQPLIKGSDASKSNYQHILNGTLPSGQGRRNRINNTLKKVELLVPQEFIDDRNAKEAAEACRKVNEKEKEKEKANQAISKATPVEIAIDYIKALKKNLDTTTAKLAAVEAKFSGEPSTESSTSTSA</sequence>
<dbReference type="GO" id="GO:0003677">
    <property type="term" value="F:DNA binding"/>
    <property type="evidence" value="ECO:0007669"/>
    <property type="project" value="UniProtKB-KW"/>
</dbReference>
<dbReference type="EMBL" id="HG793313">
    <property type="protein sequence ID" value="CRL31528.1"/>
    <property type="molecule type" value="Genomic_DNA"/>
</dbReference>
<proteinExistence type="predicted"/>
<dbReference type="InterPro" id="IPR036638">
    <property type="entry name" value="HLH_DNA-bd_sf"/>
</dbReference>
<protein>
    <submittedName>
        <fullName evidence="3">Helix-loop-helix DNA-binding</fullName>
    </submittedName>
</protein>
<dbReference type="AlphaFoldDB" id="A0A0G4PYE9"/>
<keyword evidence="1" id="KW-0175">Coiled coil</keyword>
<evidence type="ECO:0000313" key="4">
    <source>
        <dbReference type="Proteomes" id="UP000053732"/>
    </source>
</evidence>
<feature type="compositionally biased region" description="Polar residues" evidence="2">
    <location>
        <begin position="92"/>
        <end position="101"/>
    </location>
</feature>
<keyword evidence="3" id="KW-0238">DNA-binding</keyword>
<gene>
    <name evidence="3" type="ORF">PCAMFM013_S4Jg000050</name>
</gene>
<evidence type="ECO:0000313" key="3">
    <source>
        <dbReference type="EMBL" id="CRL31528.1"/>
    </source>
</evidence>
<reference evidence="3 4" key="1">
    <citation type="journal article" date="2014" name="Nat. Commun.">
        <title>Multiple recent horizontal transfers of a large genomic region in cheese making fungi.</title>
        <authorList>
            <person name="Cheeseman K."/>
            <person name="Ropars J."/>
            <person name="Renault P."/>
            <person name="Dupont J."/>
            <person name="Gouzy J."/>
            <person name="Branca A."/>
            <person name="Abraham A.L."/>
            <person name="Ceppi M."/>
            <person name="Conseiller E."/>
            <person name="Debuchy R."/>
            <person name="Malagnac F."/>
            <person name="Goarin A."/>
            <person name="Silar P."/>
            <person name="Lacoste S."/>
            <person name="Sallet E."/>
            <person name="Bensimon A."/>
            <person name="Giraud T."/>
            <person name="Brygoo Y."/>
        </authorList>
    </citation>
    <scope>NUCLEOTIDE SEQUENCE [LARGE SCALE GENOMIC DNA]</scope>
    <source>
        <strain evidence="4">FM 013</strain>
    </source>
</reference>
<feature type="region of interest" description="Disordered" evidence="2">
    <location>
        <begin position="1"/>
        <end position="183"/>
    </location>
</feature>
<dbReference type="STRING" id="1429867.A0A0G4PYE9"/>